<comment type="catalytic activity">
    <reaction evidence="1">
        <text>2-phosphoglycolate + H2O = glycolate + phosphate</text>
        <dbReference type="Rhea" id="RHEA:14369"/>
        <dbReference type="ChEBI" id="CHEBI:15377"/>
        <dbReference type="ChEBI" id="CHEBI:29805"/>
        <dbReference type="ChEBI" id="CHEBI:43474"/>
        <dbReference type="ChEBI" id="CHEBI:58033"/>
        <dbReference type="EC" id="3.1.3.18"/>
    </reaction>
</comment>
<dbReference type="GO" id="GO:0005829">
    <property type="term" value="C:cytosol"/>
    <property type="evidence" value="ECO:0007669"/>
    <property type="project" value="TreeGrafter"/>
</dbReference>
<dbReference type="SFLD" id="SFLDG01129">
    <property type="entry name" value="C1.5:_HAD__Beta-PGM__Phosphata"/>
    <property type="match status" value="1"/>
</dbReference>
<evidence type="ECO:0000256" key="3">
    <source>
        <dbReference type="ARBA" id="ARBA00006171"/>
    </source>
</evidence>
<dbReference type="EC" id="3.1.3.18" evidence="4"/>
<dbReference type="InterPro" id="IPR036412">
    <property type="entry name" value="HAD-like_sf"/>
</dbReference>
<dbReference type="SFLD" id="SFLDS00003">
    <property type="entry name" value="Haloacid_Dehalogenase"/>
    <property type="match status" value="1"/>
</dbReference>
<dbReference type="NCBIfam" id="TIGR01549">
    <property type="entry name" value="HAD-SF-IA-v1"/>
    <property type="match status" value="1"/>
</dbReference>
<dbReference type="InterPro" id="IPR041492">
    <property type="entry name" value="HAD_2"/>
</dbReference>
<evidence type="ECO:0000256" key="2">
    <source>
        <dbReference type="ARBA" id="ARBA00004818"/>
    </source>
</evidence>
<dbReference type="STRING" id="1121416.SAMN02745220_01228"/>
<dbReference type="Gene3D" id="1.10.150.240">
    <property type="entry name" value="Putative phosphatase, domain 2"/>
    <property type="match status" value="1"/>
</dbReference>
<dbReference type="AlphaFoldDB" id="A0A1M7Y1Z7"/>
<evidence type="ECO:0000256" key="4">
    <source>
        <dbReference type="ARBA" id="ARBA00013078"/>
    </source>
</evidence>
<keyword evidence="6" id="KW-1185">Reference proteome</keyword>
<dbReference type="InterPro" id="IPR023198">
    <property type="entry name" value="PGP-like_dom2"/>
</dbReference>
<dbReference type="GO" id="GO:0006281">
    <property type="term" value="P:DNA repair"/>
    <property type="evidence" value="ECO:0007669"/>
    <property type="project" value="TreeGrafter"/>
</dbReference>
<dbReference type="SUPFAM" id="SSF56784">
    <property type="entry name" value="HAD-like"/>
    <property type="match status" value="1"/>
</dbReference>
<dbReference type="Proteomes" id="UP000184603">
    <property type="component" value="Unassembled WGS sequence"/>
</dbReference>
<evidence type="ECO:0000313" key="6">
    <source>
        <dbReference type="Proteomes" id="UP000184603"/>
    </source>
</evidence>
<comment type="pathway">
    <text evidence="2">Organic acid metabolism; glycolate biosynthesis; glycolate from 2-phosphoglycolate: step 1/1.</text>
</comment>
<dbReference type="InterPro" id="IPR023214">
    <property type="entry name" value="HAD_sf"/>
</dbReference>
<dbReference type="PANTHER" id="PTHR43434:SF1">
    <property type="entry name" value="PHOSPHOGLYCOLATE PHOSPHATASE"/>
    <property type="match status" value="1"/>
</dbReference>
<comment type="similarity">
    <text evidence="3">Belongs to the HAD-like hydrolase superfamily. CbbY/CbbZ/Gph/YieH family.</text>
</comment>
<evidence type="ECO:0000256" key="1">
    <source>
        <dbReference type="ARBA" id="ARBA00000830"/>
    </source>
</evidence>
<name>A0A1M7Y1Z7_9BACT</name>
<dbReference type="Gene3D" id="3.40.50.1000">
    <property type="entry name" value="HAD superfamily/HAD-like"/>
    <property type="match status" value="1"/>
</dbReference>
<evidence type="ECO:0000313" key="5">
    <source>
        <dbReference type="EMBL" id="SHO45831.1"/>
    </source>
</evidence>
<dbReference type="PANTHER" id="PTHR43434">
    <property type="entry name" value="PHOSPHOGLYCOLATE PHOSPHATASE"/>
    <property type="match status" value="1"/>
</dbReference>
<dbReference type="EMBL" id="FRFE01000004">
    <property type="protein sequence ID" value="SHO45831.1"/>
    <property type="molecule type" value="Genomic_DNA"/>
</dbReference>
<dbReference type="Pfam" id="PF13419">
    <property type="entry name" value="HAD_2"/>
    <property type="match status" value="1"/>
</dbReference>
<gene>
    <name evidence="5" type="ORF">SAMN02745220_01228</name>
</gene>
<reference evidence="5 6" key="1">
    <citation type="submission" date="2016-12" db="EMBL/GenBank/DDBJ databases">
        <authorList>
            <person name="Song W.-J."/>
            <person name="Kurnit D.M."/>
        </authorList>
    </citation>
    <scope>NUCLEOTIDE SEQUENCE [LARGE SCALE GENOMIC DNA]</scope>
    <source>
        <strain evidence="5 6">DSM 18488</strain>
    </source>
</reference>
<proteinExistence type="inferred from homology"/>
<dbReference type="GO" id="GO:0008967">
    <property type="term" value="F:phosphoglycolate phosphatase activity"/>
    <property type="evidence" value="ECO:0007669"/>
    <property type="project" value="UniProtKB-EC"/>
</dbReference>
<organism evidence="5 6">
    <name type="scientific">Desulfopila aestuarii DSM 18488</name>
    <dbReference type="NCBI Taxonomy" id="1121416"/>
    <lineage>
        <taxon>Bacteria</taxon>
        <taxon>Pseudomonadati</taxon>
        <taxon>Thermodesulfobacteriota</taxon>
        <taxon>Desulfobulbia</taxon>
        <taxon>Desulfobulbales</taxon>
        <taxon>Desulfocapsaceae</taxon>
        <taxon>Desulfopila</taxon>
    </lineage>
</organism>
<sequence>MNVKKLQALFFDFDGVLIDSNFIKNEAFRVLFQPYGDHVVSEVIAHHQQHGGISRVEKIRYAFEKIMRRSLTEDMLQQLATQYSQLVAEKVTAAPWIAGAKSFLDEIQGRVPLFVISGTPQEELQTIIRQRNMAHYFLAVMGSPVHKPDHIKVLQQRYNFNLQNCLFIGDAHTDHQTALTCNIPFIGIQGDYIFPDYVTVLPDCTSLKAAISGIFHSF</sequence>
<dbReference type="InterPro" id="IPR006439">
    <property type="entry name" value="HAD-SF_hydro_IA"/>
</dbReference>
<dbReference type="InterPro" id="IPR050155">
    <property type="entry name" value="HAD-like_hydrolase_sf"/>
</dbReference>
<accession>A0A1M7Y1Z7</accession>
<protein>
    <recommendedName>
        <fullName evidence="4">phosphoglycolate phosphatase</fullName>
        <ecNumber evidence="4">3.1.3.18</ecNumber>
    </recommendedName>
</protein>
<dbReference type="CDD" id="cd01427">
    <property type="entry name" value="HAD_like"/>
    <property type="match status" value="1"/>
</dbReference>